<keyword evidence="12" id="KW-1185">Reference proteome</keyword>
<reference evidence="12" key="1">
    <citation type="submission" date="2016-11" db="EMBL/GenBank/DDBJ databases">
        <authorList>
            <person name="Varghese N."/>
            <person name="Submissions S."/>
        </authorList>
    </citation>
    <scope>NUCLEOTIDE SEQUENCE [LARGE SCALE GENOMIC DNA]</scope>
    <source>
        <strain evidence="12">DSM 12395</strain>
    </source>
</reference>
<gene>
    <name evidence="11" type="ORF">SAMN02745133_00282</name>
</gene>
<dbReference type="EMBL" id="FQUY01000001">
    <property type="protein sequence ID" value="SHE37210.1"/>
    <property type="molecule type" value="Genomic_DNA"/>
</dbReference>
<dbReference type="AlphaFoldDB" id="A0A1M4SYH0"/>
<dbReference type="InterPro" id="IPR008844">
    <property type="entry name" value="Spore_GerAC-like"/>
</dbReference>
<keyword evidence="4 8" id="KW-0732">Signal</keyword>
<evidence type="ECO:0000259" key="10">
    <source>
        <dbReference type="Pfam" id="PF25198"/>
    </source>
</evidence>
<accession>A0A1M4SYH0</accession>
<dbReference type="InterPro" id="IPR038501">
    <property type="entry name" value="Spore_GerAC_C_sf"/>
</dbReference>
<dbReference type="GO" id="GO:0009847">
    <property type="term" value="P:spore germination"/>
    <property type="evidence" value="ECO:0007669"/>
    <property type="project" value="InterPro"/>
</dbReference>
<keyword evidence="3" id="KW-0309">Germination</keyword>
<dbReference type="GO" id="GO:0016020">
    <property type="term" value="C:membrane"/>
    <property type="evidence" value="ECO:0007669"/>
    <property type="project" value="UniProtKB-SubCell"/>
</dbReference>
<dbReference type="STRING" id="1121429.SAMN02745133_00282"/>
<feature type="domain" description="Spore germination GerAC-like C-terminal" evidence="9">
    <location>
        <begin position="242"/>
        <end position="408"/>
    </location>
</feature>
<dbReference type="PANTHER" id="PTHR35789">
    <property type="entry name" value="SPORE GERMINATION PROTEIN B3"/>
    <property type="match status" value="1"/>
</dbReference>
<evidence type="ECO:0000256" key="1">
    <source>
        <dbReference type="ARBA" id="ARBA00004635"/>
    </source>
</evidence>
<keyword evidence="7" id="KW-0449">Lipoprotein</keyword>
<dbReference type="PANTHER" id="PTHR35789:SF1">
    <property type="entry name" value="SPORE GERMINATION PROTEIN B3"/>
    <property type="match status" value="1"/>
</dbReference>
<dbReference type="InterPro" id="IPR046953">
    <property type="entry name" value="Spore_GerAC-like_C"/>
</dbReference>
<evidence type="ECO:0000256" key="8">
    <source>
        <dbReference type="SAM" id="SignalP"/>
    </source>
</evidence>
<evidence type="ECO:0000256" key="7">
    <source>
        <dbReference type="ARBA" id="ARBA00023288"/>
    </source>
</evidence>
<dbReference type="Pfam" id="PF05504">
    <property type="entry name" value="Spore_GerAC"/>
    <property type="match status" value="1"/>
</dbReference>
<feature type="domain" description="Spore germination protein N-terminal" evidence="10">
    <location>
        <begin position="31"/>
        <end position="204"/>
    </location>
</feature>
<feature type="signal peptide" evidence="8">
    <location>
        <begin position="1"/>
        <end position="20"/>
    </location>
</feature>
<protein>
    <submittedName>
        <fullName evidence="11">Germination protein, Ger(X)C family</fullName>
    </submittedName>
</protein>
<evidence type="ECO:0000256" key="2">
    <source>
        <dbReference type="ARBA" id="ARBA00007886"/>
    </source>
</evidence>
<evidence type="ECO:0000313" key="11">
    <source>
        <dbReference type="EMBL" id="SHE37210.1"/>
    </source>
</evidence>
<dbReference type="RefSeq" id="WP_073234535.1">
    <property type="nucleotide sequence ID" value="NZ_FQUY01000001.1"/>
</dbReference>
<dbReference type="InterPro" id="IPR057336">
    <property type="entry name" value="GerAC_N"/>
</dbReference>
<dbReference type="NCBIfam" id="TIGR02887">
    <property type="entry name" value="spore_ger_x_C"/>
    <property type="match status" value="1"/>
</dbReference>
<comment type="subcellular location">
    <subcellularLocation>
        <location evidence="1">Membrane</location>
        <topology evidence="1">Lipid-anchor</topology>
    </subcellularLocation>
</comment>
<dbReference type="Gene3D" id="3.30.300.210">
    <property type="entry name" value="Nutrient germinant receptor protein C, domain 3"/>
    <property type="match status" value="1"/>
</dbReference>
<name>A0A1M4SYH0_9FIRM</name>
<evidence type="ECO:0000256" key="5">
    <source>
        <dbReference type="ARBA" id="ARBA00023136"/>
    </source>
</evidence>
<dbReference type="Proteomes" id="UP000184148">
    <property type="component" value="Unassembled WGS sequence"/>
</dbReference>
<keyword evidence="6" id="KW-0564">Palmitate</keyword>
<comment type="similarity">
    <text evidence="2">Belongs to the GerABKC lipoprotein family.</text>
</comment>
<evidence type="ECO:0000256" key="4">
    <source>
        <dbReference type="ARBA" id="ARBA00022729"/>
    </source>
</evidence>
<feature type="chain" id="PRO_5012589804" evidence="8">
    <location>
        <begin position="21"/>
        <end position="418"/>
    </location>
</feature>
<dbReference type="OrthoDB" id="9816067at2"/>
<organism evidence="11 12">
    <name type="scientific">Desulforamulus putei DSM 12395</name>
    <dbReference type="NCBI Taxonomy" id="1121429"/>
    <lineage>
        <taxon>Bacteria</taxon>
        <taxon>Bacillati</taxon>
        <taxon>Bacillota</taxon>
        <taxon>Clostridia</taxon>
        <taxon>Eubacteriales</taxon>
        <taxon>Peptococcaceae</taxon>
        <taxon>Desulforamulus</taxon>
    </lineage>
</organism>
<evidence type="ECO:0000256" key="6">
    <source>
        <dbReference type="ARBA" id="ARBA00023139"/>
    </source>
</evidence>
<sequence>MMRKPTKFFLLAKTVILIMAASLCTGCFGGRETDEVAIILAVGIDKGKTAPLEVTVTVANPKAFAAGESGGGGQEDPFLTASVEGPSIWECYLLFNSFGAREMSFQHTRAFIFGEEIAREGLLKYINALLRYREVRRNSSLFVCQGTAKEFMQKNKPRLEASPAKQYEFMQRMSQITGLFPDSDIHRFYITLKSLHSSPTAALVGITRGEKAEEKTVQPLRVPYYAGEVPQAGGKSNAEFIGTAVFRKDKMIGKLTGDESRTMLLLSGHFDLSTFTLEDPQHKNNVITLRLRQGKKPDIEFKRQGDKLLIHEKIYLEGEFWYIQSGENYEDPKKKKIVEEAFDRQMEQLARQLVNKTKEKDYGDIFGFDRYYRKQLSSWEEWEKLPWKEIYDQADIVIDFNTNIRRTGLMRKESLTKE</sequence>
<evidence type="ECO:0000259" key="9">
    <source>
        <dbReference type="Pfam" id="PF05504"/>
    </source>
</evidence>
<dbReference type="Pfam" id="PF25198">
    <property type="entry name" value="Spore_GerAC_N"/>
    <property type="match status" value="1"/>
</dbReference>
<proteinExistence type="inferred from homology"/>
<evidence type="ECO:0000256" key="3">
    <source>
        <dbReference type="ARBA" id="ARBA00022544"/>
    </source>
</evidence>
<evidence type="ECO:0000313" key="12">
    <source>
        <dbReference type="Proteomes" id="UP000184148"/>
    </source>
</evidence>
<keyword evidence="5" id="KW-0472">Membrane</keyword>